<dbReference type="OrthoDB" id="5519470at2"/>
<keyword evidence="1" id="KW-0812">Transmembrane</keyword>
<dbReference type="EMBL" id="FNQO01000002">
    <property type="protein sequence ID" value="SEA21218.1"/>
    <property type="molecule type" value="Genomic_DNA"/>
</dbReference>
<feature type="domain" description="YrhK" evidence="2">
    <location>
        <begin position="6"/>
        <end position="58"/>
    </location>
</feature>
<name>A0A1H3ZCH9_9GAMM</name>
<dbReference type="Pfam" id="PF14145">
    <property type="entry name" value="YrhK"/>
    <property type="match status" value="1"/>
</dbReference>
<keyword evidence="4" id="KW-1185">Reference proteome</keyword>
<evidence type="ECO:0000256" key="1">
    <source>
        <dbReference type="SAM" id="Phobius"/>
    </source>
</evidence>
<dbReference type="AlphaFoldDB" id="A0A1H3ZCH9"/>
<keyword evidence="1" id="KW-1133">Transmembrane helix</keyword>
<evidence type="ECO:0000313" key="3">
    <source>
        <dbReference type="EMBL" id="SEA21218.1"/>
    </source>
</evidence>
<accession>A0A1H3ZCH9</accession>
<sequence>MIKRRINLLLMIIASLFFLIGSILFLPQFSDYSLIGVWSFAIGSFTMLAISVVDLFEELSTVSR</sequence>
<feature type="transmembrane region" description="Helical" evidence="1">
    <location>
        <begin position="7"/>
        <end position="26"/>
    </location>
</feature>
<dbReference type="Proteomes" id="UP000198658">
    <property type="component" value="Unassembled WGS sequence"/>
</dbReference>
<protein>
    <submittedName>
        <fullName evidence="3">YrhK-like protein</fullName>
    </submittedName>
</protein>
<keyword evidence="1" id="KW-0472">Membrane</keyword>
<evidence type="ECO:0000313" key="4">
    <source>
        <dbReference type="Proteomes" id="UP000198658"/>
    </source>
</evidence>
<dbReference type="InterPro" id="IPR025424">
    <property type="entry name" value="YrhK_domain"/>
</dbReference>
<proteinExistence type="predicted"/>
<dbReference type="STRING" id="658218.SAMN05216562_2308"/>
<dbReference type="RefSeq" id="WP_091388342.1">
    <property type="nucleotide sequence ID" value="NZ_FNQO01000002.1"/>
</dbReference>
<feature type="transmembrane region" description="Helical" evidence="1">
    <location>
        <begin position="32"/>
        <end position="56"/>
    </location>
</feature>
<organism evidence="3 4">
    <name type="scientific">Microbulbifer marinus</name>
    <dbReference type="NCBI Taxonomy" id="658218"/>
    <lineage>
        <taxon>Bacteria</taxon>
        <taxon>Pseudomonadati</taxon>
        <taxon>Pseudomonadota</taxon>
        <taxon>Gammaproteobacteria</taxon>
        <taxon>Cellvibrionales</taxon>
        <taxon>Microbulbiferaceae</taxon>
        <taxon>Microbulbifer</taxon>
    </lineage>
</organism>
<evidence type="ECO:0000259" key="2">
    <source>
        <dbReference type="Pfam" id="PF14145"/>
    </source>
</evidence>
<reference evidence="4" key="1">
    <citation type="submission" date="2016-10" db="EMBL/GenBank/DDBJ databases">
        <authorList>
            <person name="Varghese N."/>
            <person name="Submissions S."/>
        </authorList>
    </citation>
    <scope>NUCLEOTIDE SEQUENCE [LARGE SCALE GENOMIC DNA]</scope>
    <source>
        <strain evidence="4">CGMCC 1.10657</strain>
    </source>
</reference>
<gene>
    <name evidence="3" type="ORF">SAMN05216562_2308</name>
</gene>